<feature type="transmembrane region" description="Helical" evidence="1">
    <location>
        <begin position="40"/>
        <end position="60"/>
    </location>
</feature>
<gene>
    <name evidence="2" type="ORF">CRP01_02455</name>
</gene>
<evidence type="ECO:0000313" key="2">
    <source>
        <dbReference type="EMBL" id="PHN08203.1"/>
    </source>
</evidence>
<feature type="transmembrane region" description="Helical" evidence="1">
    <location>
        <begin position="16"/>
        <end position="34"/>
    </location>
</feature>
<dbReference type="Proteomes" id="UP000223913">
    <property type="component" value="Unassembled WGS sequence"/>
</dbReference>
<dbReference type="AlphaFoldDB" id="A0A2D0NKD6"/>
<keyword evidence="3" id="KW-1185">Reference proteome</keyword>
<comment type="caution">
    <text evidence="2">The sequence shown here is derived from an EMBL/GenBank/DDBJ whole genome shotgun (WGS) entry which is preliminary data.</text>
</comment>
<reference evidence="2 3" key="1">
    <citation type="submission" date="2017-10" db="EMBL/GenBank/DDBJ databases">
        <title>The draft genome sequence of Lewinella nigricans NBRC 102662.</title>
        <authorList>
            <person name="Wang K."/>
        </authorList>
    </citation>
    <scope>NUCLEOTIDE SEQUENCE [LARGE SCALE GENOMIC DNA]</scope>
    <source>
        <strain evidence="2 3">NBRC 102662</strain>
    </source>
</reference>
<protein>
    <submittedName>
        <fullName evidence="2">Uncharacterized protein</fullName>
    </submittedName>
</protein>
<feature type="transmembrane region" description="Helical" evidence="1">
    <location>
        <begin position="107"/>
        <end position="130"/>
    </location>
</feature>
<feature type="transmembrane region" description="Helical" evidence="1">
    <location>
        <begin position="72"/>
        <end position="95"/>
    </location>
</feature>
<accession>A0A2D0NKD6</accession>
<keyword evidence="1" id="KW-0812">Transmembrane</keyword>
<evidence type="ECO:0000313" key="3">
    <source>
        <dbReference type="Proteomes" id="UP000223913"/>
    </source>
</evidence>
<sequence length="134" mass="15216">MPAKPSSFFFVYPNKMRILGIILILGAILIFIYRMTSFNIVDLSGASFPVAFGLILIFFSKEKDSDERTVYLKFKALALGVPLAAVIVMLINYYYNFAGYSIETDSWYSISAFEYLSLALILALGAFHYLKYKE</sequence>
<dbReference type="EMBL" id="PDUD01000002">
    <property type="protein sequence ID" value="PHN08203.1"/>
    <property type="molecule type" value="Genomic_DNA"/>
</dbReference>
<keyword evidence="1" id="KW-0472">Membrane</keyword>
<dbReference type="RefSeq" id="WP_143473235.1">
    <property type="nucleotide sequence ID" value="NZ_PDUD01000002.1"/>
</dbReference>
<organism evidence="2 3">
    <name type="scientific">Flavilitoribacter nigricans (strain ATCC 23147 / DSM 23189 / NBRC 102662 / NCIMB 1420 / SS-2)</name>
    <name type="common">Lewinella nigricans</name>
    <dbReference type="NCBI Taxonomy" id="1122177"/>
    <lineage>
        <taxon>Bacteria</taxon>
        <taxon>Pseudomonadati</taxon>
        <taxon>Bacteroidota</taxon>
        <taxon>Saprospiria</taxon>
        <taxon>Saprospirales</taxon>
        <taxon>Lewinellaceae</taxon>
        <taxon>Flavilitoribacter</taxon>
    </lineage>
</organism>
<proteinExistence type="predicted"/>
<evidence type="ECO:0000256" key="1">
    <source>
        <dbReference type="SAM" id="Phobius"/>
    </source>
</evidence>
<keyword evidence="1" id="KW-1133">Transmembrane helix</keyword>
<dbReference type="OrthoDB" id="894278at2"/>
<name>A0A2D0NKD6_FLAN2</name>